<keyword evidence="1" id="KW-0812">Transmembrane</keyword>
<feature type="transmembrane region" description="Helical" evidence="1">
    <location>
        <begin position="12"/>
        <end position="35"/>
    </location>
</feature>
<reference evidence="2 3" key="1">
    <citation type="submission" date="2021-01" db="EMBL/GenBank/DDBJ databases">
        <title>WGS of actinomycetes isolated from Thailand.</title>
        <authorList>
            <person name="Thawai C."/>
        </authorList>
    </citation>
    <scope>NUCLEOTIDE SEQUENCE [LARGE SCALE GENOMIC DNA]</scope>
    <source>
        <strain evidence="2 3">LPG 2</strain>
    </source>
</reference>
<dbReference type="RefSeq" id="WP_201945112.1">
    <property type="nucleotide sequence ID" value="NZ_JAERRJ010000002.1"/>
</dbReference>
<sequence length="109" mass="12043">MPEHTVPWRRITLWTATLAAVTAWTALAAYSVILGTFLATDTRCGSTTPEVDMEGGWWVIVTLLLWSAPFAAYAIRRRTPLSITAATLTLTVSTLIILRTLTTPTTFCW</sequence>
<feature type="transmembrane region" description="Helical" evidence="1">
    <location>
        <begin position="81"/>
        <end position="101"/>
    </location>
</feature>
<keyword evidence="1" id="KW-1133">Transmembrane helix</keyword>
<evidence type="ECO:0000313" key="3">
    <source>
        <dbReference type="Proteomes" id="UP000602198"/>
    </source>
</evidence>
<comment type="caution">
    <text evidence="2">The sequence shown here is derived from an EMBL/GenBank/DDBJ whole genome shotgun (WGS) entry which is preliminary data.</text>
</comment>
<name>A0ABS1M1A4_9NOCA</name>
<keyword evidence="1" id="KW-0472">Membrane</keyword>
<gene>
    <name evidence="2" type="ORF">JK358_07840</name>
</gene>
<feature type="transmembrane region" description="Helical" evidence="1">
    <location>
        <begin position="55"/>
        <end position="74"/>
    </location>
</feature>
<evidence type="ECO:0000313" key="2">
    <source>
        <dbReference type="EMBL" id="MBL1074306.1"/>
    </source>
</evidence>
<organism evidence="2 3">
    <name type="scientific">Nocardia acididurans</name>
    <dbReference type="NCBI Taxonomy" id="2802282"/>
    <lineage>
        <taxon>Bacteria</taxon>
        <taxon>Bacillati</taxon>
        <taxon>Actinomycetota</taxon>
        <taxon>Actinomycetes</taxon>
        <taxon>Mycobacteriales</taxon>
        <taxon>Nocardiaceae</taxon>
        <taxon>Nocardia</taxon>
    </lineage>
</organism>
<proteinExistence type="predicted"/>
<evidence type="ECO:0000256" key="1">
    <source>
        <dbReference type="SAM" id="Phobius"/>
    </source>
</evidence>
<protein>
    <submittedName>
        <fullName evidence="2">Uncharacterized protein</fullName>
    </submittedName>
</protein>
<dbReference type="Proteomes" id="UP000602198">
    <property type="component" value="Unassembled WGS sequence"/>
</dbReference>
<accession>A0ABS1M1A4</accession>
<dbReference type="EMBL" id="JAERRJ010000002">
    <property type="protein sequence ID" value="MBL1074306.1"/>
    <property type="molecule type" value="Genomic_DNA"/>
</dbReference>
<keyword evidence="3" id="KW-1185">Reference proteome</keyword>